<dbReference type="PANTHER" id="PTHR13504:SF35">
    <property type="entry name" value="PROTEIN ADENYLYLTRANSFERASE SOFIC"/>
    <property type="match status" value="1"/>
</dbReference>
<name>A0ABT8RFH5_9BACT</name>
<dbReference type="Pfam" id="PF13784">
    <property type="entry name" value="Fic_N"/>
    <property type="match status" value="1"/>
</dbReference>
<dbReference type="PANTHER" id="PTHR13504">
    <property type="entry name" value="FIDO DOMAIN-CONTAINING PROTEIN DDB_G0283145"/>
    <property type="match status" value="1"/>
</dbReference>
<evidence type="ECO:0000313" key="2">
    <source>
        <dbReference type="EMBL" id="MDO1450861.1"/>
    </source>
</evidence>
<organism evidence="2 3">
    <name type="scientific">Rhodocytophaga aerolata</name>
    <dbReference type="NCBI Taxonomy" id="455078"/>
    <lineage>
        <taxon>Bacteria</taxon>
        <taxon>Pseudomonadati</taxon>
        <taxon>Bacteroidota</taxon>
        <taxon>Cytophagia</taxon>
        <taxon>Cytophagales</taxon>
        <taxon>Rhodocytophagaceae</taxon>
        <taxon>Rhodocytophaga</taxon>
    </lineage>
</organism>
<protein>
    <submittedName>
        <fullName evidence="2">Fic/DOC family N-terminal domain-containing protein</fullName>
    </submittedName>
</protein>
<dbReference type="InterPro" id="IPR048770">
    <property type="entry name" value="SoFic-like_C"/>
</dbReference>
<dbReference type="Proteomes" id="UP001168528">
    <property type="component" value="Unassembled WGS sequence"/>
</dbReference>
<sequence length="373" mass="43062">MTNQPYDRTKPHNQLPLLPPADSIVLDPEILLKWGYASRALAELNRNILRLPNPTMLINTISLQEAKSSSAIENIFTTDDELYKATADIHREETASPAIKEVLRYREALWTGHKIVSQSGEIDLDTIIQIYQKIKNSTQKIRPPQSLVVIKRGNSEHRPGEVIYTPPRGVGILEEKLKNLIEYLNDNQAYPTDPLLKMTIAHYQFEAIHPFTDGNGRTGRVLNLLYLVNQRLLSHPVLYLSKYIIDHKDEYYYNLQAVTQMGAWKKWILYMLTAVEQTAMNTNRMIDEILEQMSTTLDYGKKQLNWYNKEVNEAIFTQPYIKPRIIGEILSISSRTTLTKYMAQLAQLGIVSPKEDWKQVYYLNNDLIRILEG</sequence>
<dbReference type="SUPFAM" id="SSF140931">
    <property type="entry name" value="Fic-like"/>
    <property type="match status" value="1"/>
</dbReference>
<proteinExistence type="predicted"/>
<dbReference type="EMBL" id="JAUKPO010000037">
    <property type="protein sequence ID" value="MDO1450861.1"/>
    <property type="molecule type" value="Genomic_DNA"/>
</dbReference>
<feature type="domain" description="Fido" evidence="1">
    <location>
        <begin position="122"/>
        <end position="273"/>
    </location>
</feature>
<dbReference type="InterPro" id="IPR025758">
    <property type="entry name" value="Fic/DOC_N"/>
</dbReference>
<evidence type="ECO:0000313" key="3">
    <source>
        <dbReference type="Proteomes" id="UP001168528"/>
    </source>
</evidence>
<dbReference type="Pfam" id="PF21248">
    <property type="entry name" value="SoFic-like_C"/>
    <property type="match status" value="1"/>
</dbReference>
<dbReference type="InterPro" id="IPR026287">
    <property type="entry name" value="SoFic-like"/>
</dbReference>
<dbReference type="PROSITE" id="PS51459">
    <property type="entry name" value="FIDO"/>
    <property type="match status" value="1"/>
</dbReference>
<keyword evidence="3" id="KW-1185">Reference proteome</keyword>
<accession>A0ABT8RFH5</accession>
<dbReference type="InterPro" id="IPR040198">
    <property type="entry name" value="Fido_containing"/>
</dbReference>
<dbReference type="InterPro" id="IPR036597">
    <property type="entry name" value="Fido-like_dom_sf"/>
</dbReference>
<dbReference type="InterPro" id="IPR003812">
    <property type="entry name" value="Fido"/>
</dbReference>
<gene>
    <name evidence="2" type="ORF">Q0590_31595</name>
</gene>
<comment type="caution">
    <text evidence="2">The sequence shown here is derived from an EMBL/GenBank/DDBJ whole genome shotgun (WGS) entry which is preliminary data.</text>
</comment>
<dbReference type="RefSeq" id="WP_302041659.1">
    <property type="nucleotide sequence ID" value="NZ_JAUKPO010000037.1"/>
</dbReference>
<dbReference type="Pfam" id="PF02661">
    <property type="entry name" value="Fic"/>
    <property type="match status" value="1"/>
</dbReference>
<evidence type="ECO:0000259" key="1">
    <source>
        <dbReference type="PROSITE" id="PS51459"/>
    </source>
</evidence>
<reference evidence="2" key="1">
    <citation type="submission" date="2023-07" db="EMBL/GenBank/DDBJ databases">
        <title>The genome sequence of Rhodocytophaga aerolata KACC 12507.</title>
        <authorList>
            <person name="Zhang X."/>
        </authorList>
    </citation>
    <scope>NUCLEOTIDE SEQUENCE</scope>
    <source>
        <strain evidence="2">KACC 12507</strain>
    </source>
</reference>
<dbReference type="Gene3D" id="1.10.3290.10">
    <property type="entry name" value="Fido-like domain"/>
    <property type="match status" value="1"/>
</dbReference>
<dbReference type="PIRSF" id="PIRSF038925">
    <property type="entry name" value="AMP-prot_trans"/>
    <property type="match status" value="1"/>
</dbReference>